<feature type="compositionally biased region" description="Low complexity" evidence="10">
    <location>
        <begin position="100"/>
        <end position="109"/>
    </location>
</feature>
<dbReference type="GO" id="GO:0015031">
    <property type="term" value="P:protein transport"/>
    <property type="evidence" value="ECO:0007669"/>
    <property type="project" value="UniProtKB-KW"/>
</dbReference>
<keyword evidence="7" id="KW-0653">Protein transport</keyword>
<keyword evidence="8" id="KW-1133">Transmembrane helix</keyword>
<dbReference type="PROSITE" id="PS52015">
    <property type="entry name" value="TONB_CTD"/>
    <property type="match status" value="1"/>
</dbReference>
<evidence type="ECO:0000313" key="12">
    <source>
        <dbReference type="EMBL" id="QCP49868.1"/>
    </source>
</evidence>
<protein>
    <submittedName>
        <fullName evidence="12">TonB family protein</fullName>
    </submittedName>
</protein>
<dbReference type="EMBL" id="CP040077">
    <property type="protein sequence ID" value="QCP49868.1"/>
    <property type="molecule type" value="Genomic_DNA"/>
</dbReference>
<evidence type="ECO:0000256" key="8">
    <source>
        <dbReference type="ARBA" id="ARBA00022989"/>
    </source>
</evidence>
<keyword evidence="4" id="KW-1003">Cell membrane</keyword>
<keyword evidence="3" id="KW-0813">Transport</keyword>
<dbReference type="InterPro" id="IPR037682">
    <property type="entry name" value="TonB_C"/>
</dbReference>
<dbReference type="InterPro" id="IPR051045">
    <property type="entry name" value="TonB-dependent_transducer"/>
</dbReference>
<dbReference type="GO" id="GO:0055085">
    <property type="term" value="P:transmembrane transport"/>
    <property type="evidence" value="ECO:0007669"/>
    <property type="project" value="InterPro"/>
</dbReference>
<dbReference type="InterPro" id="IPR006260">
    <property type="entry name" value="TonB/TolA_C"/>
</dbReference>
<evidence type="ECO:0000256" key="6">
    <source>
        <dbReference type="ARBA" id="ARBA00022692"/>
    </source>
</evidence>
<keyword evidence="13" id="KW-1185">Reference proteome</keyword>
<dbReference type="PANTHER" id="PTHR33446">
    <property type="entry name" value="PROTEIN TONB-RELATED"/>
    <property type="match status" value="1"/>
</dbReference>
<keyword evidence="6" id="KW-0812">Transmembrane</keyword>
<feature type="compositionally biased region" description="Low complexity" evidence="10">
    <location>
        <begin position="159"/>
        <end position="209"/>
    </location>
</feature>
<name>A0A4P8ILS2_9BURK</name>
<dbReference type="SUPFAM" id="SSF74653">
    <property type="entry name" value="TolA/TonB C-terminal domain"/>
    <property type="match status" value="1"/>
</dbReference>
<dbReference type="KEGG" id="tvl:FAZ95_12205"/>
<evidence type="ECO:0000256" key="3">
    <source>
        <dbReference type="ARBA" id="ARBA00022448"/>
    </source>
</evidence>
<dbReference type="GO" id="GO:0031992">
    <property type="term" value="F:energy transducer activity"/>
    <property type="evidence" value="ECO:0007669"/>
    <property type="project" value="TreeGrafter"/>
</dbReference>
<evidence type="ECO:0000256" key="1">
    <source>
        <dbReference type="ARBA" id="ARBA00004383"/>
    </source>
</evidence>
<evidence type="ECO:0000259" key="11">
    <source>
        <dbReference type="PROSITE" id="PS52015"/>
    </source>
</evidence>
<accession>A0A4P8ILS2</accession>
<evidence type="ECO:0000256" key="4">
    <source>
        <dbReference type="ARBA" id="ARBA00022475"/>
    </source>
</evidence>
<comment type="subcellular location">
    <subcellularLocation>
        <location evidence="1">Cell inner membrane</location>
        <topology evidence="1">Single-pass membrane protein</topology>
        <orientation evidence="1">Periplasmic side</orientation>
    </subcellularLocation>
</comment>
<sequence>MIASARRYSSFARYRLAASCSVAAVPATGDAACRISAPIAVHREGIERKQLCAIALAVLGLHGLLAIEAFRAFESKTTASEPSALDVRLNVLAPPRAPALAAPALSPSPGRNASKATQTPPSPSTPPHARRSTAALIRPAPSPAATRTSQAAHDPANPPSSLAAPSGAPPATQTTPQTTPQTAPQHDAGAAPPSAKPSASGSESENAAAQPATAPSFNAAYLHNPPPAYPAMAQRRAWEGTVLLKVHVLANGKPDHIEVVSSSGHPPLDEAAQEAVNDWRFIPAKRAAQAVDGWVQVPIEFKLGT</sequence>
<reference evidence="12 13" key="1">
    <citation type="submission" date="2019-05" db="EMBL/GenBank/DDBJ databases">
        <title>Burkholderia sp. DHOD12, isolated from subtropical forest soil.</title>
        <authorList>
            <person name="Gao Z.-H."/>
            <person name="Qiu L.-H."/>
        </authorList>
    </citation>
    <scope>NUCLEOTIDE SEQUENCE [LARGE SCALE GENOMIC DNA]</scope>
    <source>
        <strain evidence="12 13">DHOD12</strain>
    </source>
</reference>
<dbReference type="AlphaFoldDB" id="A0A4P8ILS2"/>
<dbReference type="Proteomes" id="UP000298656">
    <property type="component" value="Chromosome 1"/>
</dbReference>
<dbReference type="OrthoDB" id="9792439at2"/>
<keyword evidence="5" id="KW-0997">Cell inner membrane</keyword>
<feature type="domain" description="TonB C-terminal" evidence="11">
    <location>
        <begin position="214"/>
        <end position="305"/>
    </location>
</feature>
<keyword evidence="9" id="KW-0472">Membrane</keyword>
<evidence type="ECO:0000256" key="10">
    <source>
        <dbReference type="SAM" id="MobiDB-lite"/>
    </source>
</evidence>
<evidence type="ECO:0000256" key="2">
    <source>
        <dbReference type="ARBA" id="ARBA00006555"/>
    </source>
</evidence>
<organism evidence="12 13">
    <name type="scientific">Trinickia violacea</name>
    <dbReference type="NCBI Taxonomy" id="2571746"/>
    <lineage>
        <taxon>Bacteria</taxon>
        <taxon>Pseudomonadati</taxon>
        <taxon>Pseudomonadota</taxon>
        <taxon>Betaproteobacteria</taxon>
        <taxon>Burkholderiales</taxon>
        <taxon>Burkholderiaceae</taxon>
        <taxon>Trinickia</taxon>
    </lineage>
</organism>
<evidence type="ECO:0000256" key="7">
    <source>
        <dbReference type="ARBA" id="ARBA00022927"/>
    </source>
</evidence>
<evidence type="ECO:0000256" key="9">
    <source>
        <dbReference type="ARBA" id="ARBA00023136"/>
    </source>
</evidence>
<evidence type="ECO:0000256" key="5">
    <source>
        <dbReference type="ARBA" id="ARBA00022519"/>
    </source>
</evidence>
<comment type="similarity">
    <text evidence="2">Belongs to the TonB family.</text>
</comment>
<evidence type="ECO:0000313" key="13">
    <source>
        <dbReference type="Proteomes" id="UP000298656"/>
    </source>
</evidence>
<dbReference type="Pfam" id="PF03544">
    <property type="entry name" value="TonB_C"/>
    <property type="match status" value="1"/>
</dbReference>
<dbReference type="Gene3D" id="3.30.1150.10">
    <property type="match status" value="1"/>
</dbReference>
<dbReference type="GO" id="GO:0098797">
    <property type="term" value="C:plasma membrane protein complex"/>
    <property type="evidence" value="ECO:0007669"/>
    <property type="project" value="TreeGrafter"/>
</dbReference>
<feature type="region of interest" description="Disordered" evidence="10">
    <location>
        <begin position="100"/>
        <end position="212"/>
    </location>
</feature>
<dbReference type="RefSeq" id="WP_137332692.1">
    <property type="nucleotide sequence ID" value="NZ_CP040077.1"/>
</dbReference>
<proteinExistence type="inferred from homology"/>
<dbReference type="NCBIfam" id="TIGR01352">
    <property type="entry name" value="tonB_Cterm"/>
    <property type="match status" value="1"/>
</dbReference>
<dbReference type="PANTHER" id="PTHR33446:SF2">
    <property type="entry name" value="PROTEIN TONB"/>
    <property type="match status" value="1"/>
</dbReference>
<gene>
    <name evidence="12" type="ORF">FAZ95_12205</name>
</gene>